<sequence>MIPERLDRHLAFLLTADRLKQVVRKNRLHDGSRNENSAEHSWHLTLMALTLAEHAPPGTDTARVVEMLIVHDVVEIEAGDHWVLDGNAAAVAAKEAAAAERLFGLLPADQRDRFHALWTEYEARATEEARFARALDSLHPMLLVWGPGGSDEVHAPVTAGFMRDYKRAALEPYPALWALAERLLDDAVRRGALEP</sequence>
<keyword evidence="1" id="KW-0479">Metal-binding</keyword>
<dbReference type="GO" id="GO:0002953">
    <property type="term" value="F:5'-deoxynucleotidase activity"/>
    <property type="evidence" value="ECO:0007669"/>
    <property type="project" value="InterPro"/>
</dbReference>
<evidence type="ECO:0000256" key="2">
    <source>
        <dbReference type="ARBA" id="ARBA00022801"/>
    </source>
</evidence>
<dbReference type="GO" id="GO:0046872">
    <property type="term" value="F:metal ion binding"/>
    <property type="evidence" value="ECO:0007669"/>
    <property type="project" value="UniProtKB-KW"/>
</dbReference>
<dbReference type="InterPro" id="IPR039356">
    <property type="entry name" value="YfbR/HDDC2"/>
</dbReference>
<dbReference type="AlphaFoldDB" id="A0A919CNA4"/>
<reference evidence="4" key="1">
    <citation type="journal article" date="2014" name="Int. J. Syst. Evol. Microbiol.">
        <title>Complete genome sequence of Corynebacterium casei LMG S-19264T (=DSM 44701T), isolated from a smear-ripened cheese.</title>
        <authorList>
            <consortium name="US DOE Joint Genome Institute (JGI-PGF)"/>
            <person name="Walter F."/>
            <person name="Albersmeier A."/>
            <person name="Kalinowski J."/>
            <person name="Ruckert C."/>
        </authorList>
    </citation>
    <scope>NUCLEOTIDE SEQUENCE</scope>
    <source>
        <strain evidence="4">KCTC 42651</strain>
    </source>
</reference>
<dbReference type="SUPFAM" id="SSF109604">
    <property type="entry name" value="HD-domain/PDEase-like"/>
    <property type="match status" value="1"/>
</dbReference>
<name>A0A919CNA4_9PROT</name>
<feature type="domain" description="HD" evidence="3">
    <location>
        <begin position="16"/>
        <end position="154"/>
    </location>
</feature>
<dbReference type="PANTHER" id="PTHR11845">
    <property type="entry name" value="5'-DEOXYNUCLEOTIDASE HDDC2"/>
    <property type="match status" value="1"/>
</dbReference>
<protein>
    <submittedName>
        <fullName evidence="4">Phosphohydrolase</fullName>
    </submittedName>
</protein>
<accession>A0A919CNA4</accession>
<organism evidence="4 5">
    <name type="scientific">Thalassobaculum fulvum</name>
    <dbReference type="NCBI Taxonomy" id="1633335"/>
    <lineage>
        <taxon>Bacteria</taxon>
        <taxon>Pseudomonadati</taxon>
        <taxon>Pseudomonadota</taxon>
        <taxon>Alphaproteobacteria</taxon>
        <taxon>Rhodospirillales</taxon>
        <taxon>Thalassobaculaceae</taxon>
        <taxon>Thalassobaculum</taxon>
    </lineage>
</organism>
<dbReference type="RefSeq" id="WP_189987630.1">
    <property type="nucleotide sequence ID" value="NZ_BMZS01000002.1"/>
</dbReference>
<dbReference type="GO" id="GO:0005737">
    <property type="term" value="C:cytoplasm"/>
    <property type="evidence" value="ECO:0007669"/>
    <property type="project" value="TreeGrafter"/>
</dbReference>
<reference evidence="4" key="2">
    <citation type="submission" date="2020-09" db="EMBL/GenBank/DDBJ databases">
        <authorList>
            <person name="Sun Q."/>
            <person name="Kim S."/>
        </authorList>
    </citation>
    <scope>NUCLEOTIDE SEQUENCE</scope>
    <source>
        <strain evidence="4">KCTC 42651</strain>
    </source>
</reference>
<dbReference type="Proteomes" id="UP000630353">
    <property type="component" value="Unassembled WGS sequence"/>
</dbReference>
<evidence type="ECO:0000259" key="3">
    <source>
        <dbReference type="Pfam" id="PF13023"/>
    </source>
</evidence>
<dbReference type="Pfam" id="PF13023">
    <property type="entry name" value="HD_3"/>
    <property type="match status" value="1"/>
</dbReference>
<dbReference type="InterPro" id="IPR006674">
    <property type="entry name" value="HD_domain"/>
</dbReference>
<gene>
    <name evidence="4" type="ORF">GCM10017083_07840</name>
</gene>
<dbReference type="PANTHER" id="PTHR11845:SF13">
    <property type="entry name" value="5'-DEOXYNUCLEOTIDASE HDDC2"/>
    <property type="match status" value="1"/>
</dbReference>
<evidence type="ECO:0000313" key="4">
    <source>
        <dbReference type="EMBL" id="GHD42620.1"/>
    </source>
</evidence>
<keyword evidence="5" id="KW-1185">Reference proteome</keyword>
<evidence type="ECO:0000256" key="1">
    <source>
        <dbReference type="ARBA" id="ARBA00022723"/>
    </source>
</evidence>
<dbReference type="Gene3D" id="1.10.3210.10">
    <property type="entry name" value="Hypothetical protein af1432"/>
    <property type="match status" value="1"/>
</dbReference>
<keyword evidence="2" id="KW-0378">Hydrolase</keyword>
<proteinExistence type="predicted"/>
<dbReference type="EMBL" id="BMZS01000002">
    <property type="protein sequence ID" value="GHD42620.1"/>
    <property type="molecule type" value="Genomic_DNA"/>
</dbReference>
<evidence type="ECO:0000313" key="5">
    <source>
        <dbReference type="Proteomes" id="UP000630353"/>
    </source>
</evidence>
<comment type="caution">
    <text evidence="4">The sequence shown here is derived from an EMBL/GenBank/DDBJ whole genome shotgun (WGS) entry which is preliminary data.</text>
</comment>